<dbReference type="InterPro" id="IPR001296">
    <property type="entry name" value="Glyco_trans_1"/>
</dbReference>
<dbReference type="Proteomes" id="UP001208938">
    <property type="component" value="Unassembled WGS sequence"/>
</dbReference>
<organism evidence="2 3">
    <name type="scientific">Pararhodobacter zhoushanensis</name>
    <dbReference type="NCBI Taxonomy" id="2479545"/>
    <lineage>
        <taxon>Bacteria</taxon>
        <taxon>Pseudomonadati</taxon>
        <taxon>Pseudomonadota</taxon>
        <taxon>Alphaproteobacteria</taxon>
        <taxon>Rhodobacterales</taxon>
        <taxon>Paracoccaceae</taxon>
        <taxon>Pararhodobacter</taxon>
    </lineage>
</organism>
<keyword evidence="3" id="KW-1185">Reference proteome</keyword>
<sequence>MLSPAPMVELPAGEVLLDVKFVEGMKLHCQLWPGPVRCVMRRGHYRIDSPMRYSVAQLGFDLIALDAGAPVPELLLDEAALVYVASDDMKYLDLPKAMERRLGKLVYTIEEPLTGRISHALAASPSMRRRLGASWWNMRREGALKAALRAADGVHCDGYPAHDSYKRLNPRALRYLDNRMRAPMIARAEDQRIRAEMQRRGDPLRLAWYGHMGRTSGVEDLLPMAHLLKTRGVPFKLELFGAGPLEARLRDGIAGLGLGETMSVQPMGPFDPVLVPHLRTGADLFIAPIRLSMPQSAYVEALGCGLPILGYGNRMWKRMQAESKAGWVARKSPAALARAVERLHEDREAVIEASTRGVEFARANAFETVFSRRMNDLREIAGVE</sequence>
<proteinExistence type="predicted"/>
<name>A0ABT3GUR3_9RHOB</name>
<evidence type="ECO:0000313" key="2">
    <source>
        <dbReference type="EMBL" id="MCW1931273.1"/>
    </source>
</evidence>
<comment type="caution">
    <text evidence="2">The sequence shown here is derived from an EMBL/GenBank/DDBJ whole genome shotgun (WGS) entry which is preliminary data.</text>
</comment>
<evidence type="ECO:0000259" key="1">
    <source>
        <dbReference type="Pfam" id="PF00534"/>
    </source>
</evidence>
<accession>A0ABT3GUR3</accession>
<protein>
    <submittedName>
        <fullName evidence="2">Glycosyltransferase</fullName>
    </submittedName>
</protein>
<dbReference type="Gene3D" id="3.40.50.2000">
    <property type="entry name" value="Glycogen Phosphorylase B"/>
    <property type="match status" value="1"/>
</dbReference>
<gene>
    <name evidence="2" type="ORF">OKW52_03070</name>
</gene>
<reference evidence="2 3" key="1">
    <citation type="submission" date="2022-10" db="EMBL/GenBank/DDBJ databases">
        <title>Pararhodobacter sp. nov., isolated from marine algae.</title>
        <authorList>
            <person name="Choi B.J."/>
            <person name="Kim J.M."/>
            <person name="Lee J.K."/>
            <person name="Choi D.G."/>
            <person name="Jeon C.O."/>
        </authorList>
    </citation>
    <scope>NUCLEOTIDE SEQUENCE [LARGE SCALE GENOMIC DNA]</scope>
    <source>
        <strain evidence="2 3">ZQ420</strain>
    </source>
</reference>
<dbReference type="Pfam" id="PF00534">
    <property type="entry name" value="Glycos_transf_1"/>
    <property type="match status" value="1"/>
</dbReference>
<dbReference type="SUPFAM" id="SSF53756">
    <property type="entry name" value="UDP-Glycosyltransferase/glycogen phosphorylase"/>
    <property type="match status" value="1"/>
</dbReference>
<dbReference type="EMBL" id="JAPDFL010000001">
    <property type="protein sequence ID" value="MCW1931273.1"/>
    <property type="molecule type" value="Genomic_DNA"/>
</dbReference>
<dbReference type="RefSeq" id="WP_264504403.1">
    <property type="nucleotide sequence ID" value="NZ_JAPDFL010000001.1"/>
</dbReference>
<evidence type="ECO:0000313" key="3">
    <source>
        <dbReference type="Proteomes" id="UP001208938"/>
    </source>
</evidence>
<feature type="domain" description="Glycosyl transferase family 1" evidence="1">
    <location>
        <begin position="191"/>
        <end position="349"/>
    </location>
</feature>